<sequence length="234" mass="25220">MLDDACVQAIRSAAETYAERLILNRHATALHNDSQLSQSCPEIAHMINADPPEECGPYFSANTTWYDAAALTDSQSSPIYHGCQAQADDDDDTTTTASKHGDDHHSSPWWSLNSAKNSYSNQIYDLVVTHVSPVLMIWVSVSNPSTSTSTTQPNTKPPSTATATSTALLKCLRPKTISPGSRAPAVLPAPEPVVPFSQDKNKQDGESSDGSKSKSTDDDDAAKKDKKKKSKKLT</sequence>
<accession>M3BVH1</accession>
<feature type="compositionally biased region" description="Basic and acidic residues" evidence="1">
    <location>
        <begin position="199"/>
        <end position="216"/>
    </location>
</feature>
<feature type="non-terminal residue" evidence="2">
    <location>
        <position position="234"/>
    </location>
</feature>
<evidence type="ECO:0000256" key="1">
    <source>
        <dbReference type="SAM" id="MobiDB-lite"/>
    </source>
</evidence>
<dbReference type="HOGENOM" id="CLU_1187489_0_0_1"/>
<dbReference type="RefSeq" id="XP_016759440.1">
    <property type="nucleotide sequence ID" value="XM_016902110.1"/>
</dbReference>
<feature type="region of interest" description="Disordered" evidence="1">
    <location>
        <begin position="175"/>
        <end position="234"/>
    </location>
</feature>
<dbReference type="GeneID" id="27899247"/>
<name>M3BVH1_SPHMS</name>
<protein>
    <submittedName>
        <fullName evidence="2">Uncharacterized protein</fullName>
    </submittedName>
</protein>
<gene>
    <name evidence="2" type="ORF">SEPMUDRAFT_126890</name>
</gene>
<dbReference type="EMBL" id="KB456266">
    <property type="protein sequence ID" value="EMF11319.1"/>
    <property type="molecule type" value="Genomic_DNA"/>
</dbReference>
<feature type="compositionally biased region" description="Basic residues" evidence="1">
    <location>
        <begin position="224"/>
        <end position="234"/>
    </location>
</feature>
<evidence type="ECO:0000313" key="3">
    <source>
        <dbReference type="Proteomes" id="UP000016931"/>
    </source>
</evidence>
<dbReference type="Proteomes" id="UP000016931">
    <property type="component" value="Unassembled WGS sequence"/>
</dbReference>
<dbReference type="AlphaFoldDB" id="M3BVH1"/>
<feature type="region of interest" description="Disordered" evidence="1">
    <location>
        <begin position="144"/>
        <end position="163"/>
    </location>
</feature>
<reference evidence="2 3" key="1">
    <citation type="journal article" date="2012" name="PLoS Pathog.">
        <title>Diverse lifestyles and strategies of plant pathogenesis encoded in the genomes of eighteen Dothideomycetes fungi.</title>
        <authorList>
            <person name="Ohm R.A."/>
            <person name="Feau N."/>
            <person name="Henrissat B."/>
            <person name="Schoch C.L."/>
            <person name="Horwitz B.A."/>
            <person name="Barry K.W."/>
            <person name="Condon B.J."/>
            <person name="Copeland A.C."/>
            <person name="Dhillon B."/>
            <person name="Glaser F."/>
            <person name="Hesse C.N."/>
            <person name="Kosti I."/>
            <person name="LaButti K."/>
            <person name="Lindquist E.A."/>
            <person name="Lucas S."/>
            <person name="Salamov A.A."/>
            <person name="Bradshaw R.E."/>
            <person name="Ciuffetti L."/>
            <person name="Hamelin R.C."/>
            <person name="Kema G.H.J."/>
            <person name="Lawrence C."/>
            <person name="Scott J.A."/>
            <person name="Spatafora J.W."/>
            <person name="Turgeon B.G."/>
            <person name="de Wit P.J.G.M."/>
            <person name="Zhong S."/>
            <person name="Goodwin S.B."/>
            <person name="Grigoriev I.V."/>
        </authorList>
    </citation>
    <scope>NUCLEOTIDE SEQUENCE [LARGE SCALE GENOMIC DNA]</scope>
    <source>
        <strain evidence="2 3">SO2202</strain>
    </source>
</reference>
<organism evidence="2 3">
    <name type="scientific">Sphaerulina musiva (strain SO2202)</name>
    <name type="common">Poplar stem canker fungus</name>
    <name type="synonym">Septoria musiva</name>
    <dbReference type="NCBI Taxonomy" id="692275"/>
    <lineage>
        <taxon>Eukaryota</taxon>
        <taxon>Fungi</taxon>
        <taxon>Dikarya</taxon>
        <taxon>Ascomycota</taxon>
        <taxon>Pezizomycotina</taxon>
        <taxon>Dothideomycetes</taxon>
        <taxon>Dothideomycetidae</taxon>
        <taxon>Mycosphaerellales</taxon>
        <taxon>Mycosphaerellaceae</taxon>
        <taxon>Sphaerulina</taxon>
    </lineage>
</organism>
<proteinExistence type="predicted"/>
<evidence type="ECO:0000313" key="2">
    <source>
        <dbReference type="EMBL" id="EMF11319.1"/>
    </source>
</evidence>
<dbReference type="OrthoDB" id="3649267at2759"/>
<feature type="region of interest" description="Disordered" evidence="1">
    <location>
        <begin position="79"/>
        <end position="107"/>
    </location>
</feature>
<keyword evidence="3" id="KW-1185">Reference proteome</keyword>